<gene>
    <name evidence="5" type="ORF">DH2020_012200</name>
</gene>
<organism evidence="5 6">
    <name type="scientific">Rehmannia glutinosa</name>
    <name type="common">Chinese foxglove</name>
    <dbReference type="NCBI Taxonomy" id="99300"/>
    <lineage>
        <taxon>Eukaryota</taxon>
        <taxon>Viridiplantae</taxon>
        <taxon>Streptophyta</taxon>
        <taxon>Embryophyta</taxon>
        <taxon>Tracheophyta</taxon>
        <taxon>Spermatophyta</taxon>
        <taxon>Magnoliopsida</taxon>
        <taxon>eudicotyledons</taxon>
        <taxon>Gunneridae</taxon>
        <taxon>Pentapetalae</taxon>
        <taxon>asterids</taxon>
        <taxon>lamiids</taxon>
        <taxon>Lamiales</taxon>
        <taxon>Orobanchaceae</taxon>
        <taxon>Rehmannieae</taxon>
        <taxon>Rehmannia</taxon>
    </lineage>
</organism>
<feature type="region of interest" description="Disordered" evidence="2">
    <location>
        <begin position="1"/>
        <end position="25"/>
    </location>
</feature>
<proteinExistence type="predicted"/>
<evidence type="ECO:0000259" key="4">
    <source>
        <dbReference type="PROSITE" id="PS50966"/>
    </source>
</evidence>
<dbReference type="InterPro" id="IPR013083">
    <property type="entry name" value="Znf_RING/FYVE/PHD"/>
</dbReference>
<evidence type="ECO:0008006" key="7">
    <source>
        <dbReference type="Google" id="ProtNLM"/>
    </source>
</evidence>
<dbReference type="PANTHER" id="PTHR21540">
    <property type="entry name" value="RING FINGER AND SWIM DOMAIN-CONTAINING PROTEIN 2"/>
    <property type="match status" value="1"/>
</dbReference>
<evidence type="ECO:0000259" key="3">
    <source>
        <dbReference type="PROSITE" id="PS50089"/>
    </source>
</evidence>
<accession>A0ABR0X042</accession>
<keyword evidence="1" id="KW-0863">Zinc-finger</keyword>
<protein>
    <recommendedName>
        <fullName evidence="7">Mitogen-activated protein kinase kinase kinase 1</fullName>
    </recommendedName>
</protein>
<dbReference type="Gene3D" id="3.30.40.10">
    <property type="entry name" value="Zinc/RING finger domain, C3HC4 (zinc finger)"/>
    <property type="match status" value="1"/>
</dbReference>
<feature type="domain" description="RING-type" evidence="3">
    <location>
        <begin position="158"/>
        <end position="205"/>
    </location>
</feature>
<dbReference type="SUPFAM" id="SSF57850">
    <property type="entry name" value="RING/U-box"/>
    <property type="match status" value="1"/>
</dbReference>
<dbReference type="EMBL" id="JABTTQ020000006">
    <property type="protein sequence ID" value="KAK6152561.1"/>
    <property type="molecule type" value="Genomic_DNA"/>
</dbReference>
<dbReference type="InterPro" id="IPR001841">
    <property type="entry name" value="Znf_RING"/>
</dbReference>
<keyword evidence="6" id="KW-1185">Reference proteome</keyword>
<dbReference type="PROSITE" id="PS50966">
    <property type="entry name" value="ZF_SWIM"/>
    <property type="match status" value="1"/>
</dbReference>
<feature type="compositionally biased region" description="Basic residues" evidence="2">
    <location>
        <begin position="14"/>
        <end position="25"/>
    </location>
</feature>
<evidence type="ECO:0000313" key="5">
    <source>
        <dbReference type="EMBL" id="KAK6152561.1"/>
    </source>
</evidence>
<dbReference type="PROSITE" id="PS50089">
    <property type="entry name" value="ZF_RING_2"/>
    <property type="match status" value="1"/>
</dbReference>
<dbReference type="InterPro" id="IPR039903">
    <property type="entry name" value="Zswim2"/>
</dbReference>
<sequence length="301" mass="34069">MESIASSSTPPPDHHHHRPPPLQRHHLQPFSDRIIRAIRHRLRLLHRSDSLFFVLGATGNVYTVNISAAPSCTCPDRATPCKHILFVFIRVLGIPVDDSCLWRRTLRPCQLNRLLNLPTSRESLAGAAVRERFHQLFFRDWGGSRRRPDVVAEGGAACPVCLEEMGGGEDKVVACGSCKNVIHEECFLAWKRSCRRRSATCVLCRARWRNGGGGGDDREKYLNLSAYVNIEDDDMVEGDGLSNQEDVFEHLESQSIRDEEVIEQVEDESPLSIDLDNPANWKNIDQKMVDYLVEMGLELMK</sequence>
<feature type="domain" description="SWIM-type" evidence="4">
    <location>
        <begin position="62"/>
        <end position="92"/>
    </location>
</feature>
<evidence type="ECO:0000313" key="6">
    <source>
        <dbReference type="Proteomes" id="UP001318860"/>
    </source>
</evidence>
<name>A0ABR0X042_REHGL</name>
<comment type="caution">
    <text evidence="5">The sequence shown here is derived from an EMBL/GenBank/DDBJ whole genome shotgun (WGS) entry which is preliminary data.</text>
</comment>
<evidence type="ECO:0000256" key="2">
    <source>
        <dbReference type="SAM" id="MobiDB-lite"/>
    </source>
</evidence>
<dbReference type="InterPro" id="IPR007527">
    <property type="entry name" value="Znf_SWIM"/>
</dbReference>
<dbReference type="PANTHER" id="PTHR21540:SF0">
    <property type="entry name" value="PHD FAMILY PROTEIN"/>
    <property type="match status" value="1"/>
</dbReference>
<dbReference type="Pfam" id="PF04434">
    <property type="entry name" value="SWIM"/>
    <property type="match status" value="1"/>
</dbReference>
<dbReference type="Pfam" id="PF13639">
    <property type="entry name" value="zf-RING_2"/>
    <property type="match status" value="1"/>
</dbReference>
<keyword evidence="1" id="KW-0862">Zinc</keyword>
<reference evidence="5 6" key="1">
    <citation type="journal article" date="2021" name="Comput. Struct. Biotechnol. J.">
        <title>De novo genome assembly of the potent medicinal plant Rehmannia glutinosa using nanopore technology.</title>
        <authorList>
            <person name="Ma L."/>
            <person name="Dong C."/>
            <person name="Song C."/>
            <person name="Wang X."/>
            <person name="Zheng X."/>
            <person name="Niu Y."/>
            <person name="Chen S."/>
            <person name="Feng W."/>
        </authorList>
    </citation>
    <scope>NUCLEOTIDE SEQUENCE [LARGE SCALE GENOMIC DNA]</scope>
    <source>
        <strain evidence="5">DH-2019</strain>
    </source>
</reference>
<keyword evidence="1" id="KW-0479">Metal-binding</keyword>
<dbReference type="Proteomes" id="UP001318860">
    <property type="component" value="Unassembled WGS sequence"/>
</dbReference>
<evidence type="ECO:0000256" key="1">
    <source>
        <dbReference type="PROSITE-ProRule" id="PRU00175"/>
    </source>
</evidence>